<dbReference type="Proteomes" id="UP000796761">
    <property type="component" value="Unassembled WGS sequence"/>
</dbReference>
<dbReference type="AlphaFoldDB" id="A0A8K1GWH8"/>
<feature type="non-terminal residue" evidence="1">
    <location>
        <position position="57"/>
    </location>
</feature>
<feature type="non-terminal residue" evidence="1">
    <location>
        <position position="1"/>
    </location>
</feature>
<dbReference type="EMBL" id="SWJQ01000007">
    <property type="protein sequence ID" value="TRZ26700.1"/>
    <property type="molecule type" value="Genomic_DNA"/>
</dbReference>
<comment type="caution">
    <text evidence="1">The sequence shown here is derived from an EMBL/GenBank/DDBJ whole genome shotgun (WGS) entry which is preliminary data.</text>
</comment>
<name>A0A8K1GWH8_9PASS</name>
<gene>
    <name evidence="1" type="ORF">HGM15179_000471</name>
</gene>
<evidence type="ECO:0000313" key="2">
    <source>
        <dbReference type="Proteomes" id="UP000796761"/>
    </source>
</evidence>
<reference evidence="1" key="1">
    <citation type="submission" date="2019-04" db="EMBL/GenBank/DDBJ databases">
        <title>Genome assembly of Zosterops borbonicus 15179.</title>
        <authorList>
            <person name="Leroy T."/>
            <person name="Anselmetti Y."/>
            <person name="Tilak M.-K."/>
            <person name="Nabholz B."/>
        </authorList>
    </citation>
    <scope>NUCLEOTIDE SEQUENCE</scope>
    <source>
        <strain evidence="1">HGM_15179</strain>
        <tissue evidence="1">Muscle</tissue>
    </source>
</reference>
<protein>
    <submittedName>
        <fullName evidence="1">Uncharacterized protein</fullName>
    </submittedName>
</protein>
<keyword evidence="2" id="KW-1185">Reference proteome</keyword>
<evidence type="ECO:0000313" key="1">
    <source>
        <dbReference type="EMBL" id="TRZ26700.1"/>
    </source>
</evidence>
<accession>A0A8K1GWH8</accession>
<sequence>SADLKGTFEDVTCPPVPSFLVLSSGLPSAEIGIPRPSISVLLVSCAEVEVRISVFFR</sequence>
<proteinExistence type="predicted"/>
<organism evidence="1 2">
    <name type="scientific">Zosterops borbonicus</name>
    <dbReference type="NCBI Taxonomy" id="364589"/>
    <lineage>
        <taxon>Eukaryota</taxon>
        <taxon>Metazoa</taxon>
        <taxon>Chordata</taxon>
        <taxon>Craniata</taxon>
        <taxon>Vertebrata</taxon>
        <taxon>Euteleostomi</taxon>
        <taxon>Archelosauria</taxon>
        <taxon>Archosauria</taxon>
        <taxon>Dinosauria</taxon>
        <taxon>Saurischia</taxon>
        <taxon>Theropoda</taxon>
        <taxon>Coelurosauria</taxon>
        <taxon>Aves</taxon>
        <taxon>Neognathae</taxon>
        <taxon>Neoaves</taxon>
        <taxon>Telluraves</taxon>
        <taxon>Australaves</taxon>
        <taxon>Passeriformes</taxon>
        <taxon>Sylvioidea</taxon>
        <taxon>Zosteropidae</taxon>
        <taxon>Zosterops</taxon>
    </lineage>
</organism>